<dbReference type="Proteomes" id="UP000274515">
    <property type="component" value="Unassembled WGS sequence"/>
</dbReference>
<keyword evidence="1" id="KW-0472">Membrane</keyword>
<protein>
    <submittedName>
        <fullName evidence="2">Uncharacterized protein</fullName>
    </submittedName>
</protein>
<feature type="transmembrane region" description="Helical" evidence="1">
    <location>
        <begin position="12"/>
        <end position="32"/>
    </location>
</feature>
<keyword evidence="1" id="KW-0812">Transmembrane</keyword>
<dbReference type="AlphaFoldDB" id="A0A3R8Q708"/>
<evidence type="ECO:0000313" key="2">
    <source>
        <dbReference type="EMBL" id="RRO14541.1"/>
    </source>
</evidence>
<feature type="transmembrane region" description="Helical" evidence="1">
    <location>
        <begin position="39"/>
        <end position="58"/>
    </location>
</feature>
<name>A0A3R8Q708_9PSEU</name>
<proteinExistence type="predicted"/>
<evidence type="ECO:0000313" key="3">
    <source>
        <dbReference type="Proteomes" id="UP000274515"/>
    </source>
</evidence>
<dbReference type="RefSeq" id="WP_125092074.1">
    <property type="nucleotide sequence ID" value="NZ_RSAA01000018.1"/>
</dbReference>
<organism evidence="2 3">
    <name type="scientific">Saccharopolyspora rhizosphaerae</name>
    <dbReference type="NCBI Taxonomy" id="2492662"/>
    <lineage>
        <taxon>Bacteria</taxon>
        <taxon>Bacillati</taxon>
        <taxon>Actinomycetota</taxon>
        <taxon>Actinomycetes</taxon>
        <taxon>Pseudonocardiales</taxon>
        <taxon>Pseudonocardiaceae</taxon>
        <taxon>Saccharopolyspora</taxon>
    </lineage>
</organism>
<gene>
    <name evidence="2" type="ORF">EIL87_19755</name>
</gene>
<evidence type="ECO:0000256" key="1">
    <source>
        <dbReference type="SAM" id="Phobius"/>
    </source>
</evidence>
<keyword evidence="3" id="KW-1185">Reference proteome</keyword>
<reference evidence="2 3" key="1">
    <citation type="submission" date="2018-11" db="EMBL/GenBank/DDBJ databases">
        <title>Saccharopolyspora rhizosphaerae sp. nov., an actinomycete isolated from rhizosphere soil in Thailand.</title>
        <authorList>
            <person name="Intra B."/>
            <person name="Euanorasetr J."/>
            <person name="Take A."/>
            <person name="Inahashi Y."/>
            <person name="Mori M."/>
            <person name="Panbangred W."/>
            <person name="Matsumoto A."/>
        </authorList>
    </citation>
    <scope>NUCLEOTIDE SEQUENCE [LARGE SCALE GENOMIC DNA]</scope>
    <source>
        <strain evidence="2 3">H219</strain>
    </source>
</reference>
<dbReference type="EMBL" id="RSAA01000018">
    <property type="protein sequence ID" value="RRO14541.1"/>
    <property type="molecule type" value="Genomic_DNA"/>
</dbReference>
<sequence length="78" mass="8234">MMELLLSLLGWLVRAMFTAVLPFALVLGLAVLDGLVRTAVLLVVAPLVVAAYVVIQVADSAGHHVPAPRLPRLVEVPA</sequence>
<comment type="caution">
    <text evidence="2">The sequence shown here is derived from an EMBL/GenBank/DDBJ whole genome shotgun (WGS) entry which is preliminary data.</text>
</comment>
<accession>A0A3R8Q708</accession>
<keyword evidence="1" id="KW-1133">Transmembrane helix</keyword>